<dbReference type="EMBL" id="CAJPIZ010035312">
    <property type="protein sequence ID" value="CAG2120759.1"/>
    <property type="molecule type" value="Genomic_DNA"/>
</dbReference>
<organism evidence="5">
    <name type="scientific">Medioppia subpectinata</name>
    <dbReference type="NCBI Taxonomy" id="1979941"/>
    <lineage>
        <taxon>Eukaryota</taxon>
        <taxon>Metazoa</taxon>
        <taxon>Ecdysozoa</taxon>
        <taxon>Arthropoda</taxon>
        <taxon>Chelicerata</taxon>
        <taxon>Arachnida</taxon>
        <taxon>Acari</taxon>
        <taxon>Acariformes</taxon>
        <taxon>Sarcoptiformes</taxon>
        <taxon>Oribatida</taxon>
        <taxon>Brachypylina</taxon>
        <taxon>Oppioidea</taxon>
        <taxon>Oppiidae</taxon>
        <taxon>Medioppia</taxon>
    </lineage>
</organism>
<name>A0A7R9QHF1_9ACAR</name>
<dbReference type="Gene3D" id="1.20.1250.20">
    <property type="entry name" value="MFS general substrate transporter like domains"/>
    <property type="match status" value="1"/>
</dbReference>
<evidence type="ECO:0000313" key="5">
    <source>
        <dbReference type="EMBL" id="CAD7645856.1"/>
    </source>
</evidence>
<proteinExistence type="predicted"/>
<dbReference type="PANTHER" id="PTHR23121:SF9">
    <property type="entry name" value="SODIUM-DEPENDENT GLUCOSE TRANSPORTER 1"/>
    <property type="match status" value="1"/>
</dbReference>
<dbReference type="OrthoDB" id="6365769at2759"/>
<dbReference type="InterPro" id="IPR036259">
    <property type="entry name" value="MFS_trans_sf"/>
</dbReference>
<gene>
    <name evidence="5" type="ORF">OSB1V03_LOCUS20705</name>
</gene>
<evidence type="ECO:0000256" key="3">
    <source>
        <dbReference type="ARBA" id="ARBA00023136"/>
    </source>
</evidence>
<evidence type="ECO:0000313" key="6">
    <source>
        <dbReference type="Proteomes" id="UP000759131"/>
    </source>
</evidence>
<keyword evidence="6" id="KW-1185">Reference proteome</keyword>
<dbReference type="SUPFAM" id="SSF103473">
    <property type="entry name" value="MFS general substrate transporter"/>
    <property type="match status" value="1"/>
</dbReference>
<dbReference type="GO" id="GO:0022857">
    <property type="term" value="F:transmembrane transporter activity"/>
    <property type="evidence" value="ECO:0007669"/>
    <property type="project" value="InterPro"/>
</dbReference>
<dbReference type="InterPro" id="IPR011701">
    <property type="entry name" value="MFS"/>
</dbReference>
<feature type="non-terminal residue" evidence="5">
    <location>
        <position position="1"/>
    </location>
</feature>
<dbReference type="PANTHER" id="PTHR23121">
    <property type="entry name" value="SODIUM-DEPENDENT GLUCOSE TRANSPORTER 1"/>
    <property type="match status" value="1"/>
</dbReference>
<accession>A0A7R9QHF1</accession>
<dbReference type="EMBL" id="OC889887">
    <property type="protein sequence ID" value="CAD7645856.1"/>
    <property type="molecule type" value="Genomic_DNA"/>
</dbReference>
<dbReference type="AlphaFoldDB" id="A0A7R9QHF1"/>
<keyword evidence="1 4" id="KW-0812">Transmembrane</keyword>
<keyword evidence="2 4" id="KW-1133">Transmembrane helix</keyword>
<feature type="transmembrane region" description="Helical" evidence="4">
    <location>
        <begin position="53"/>
        <end position="73"/>
    </location>
</feature>
<evidence type="ECO:0000256" key="2">
    <source>
        <dbReference type="ARBA" id="ARBA00022989"/>
    </source>
</evidence>
<dbReference type="Proteomes" id="UP000759131">
    <property type="component" value="Unassembled WGS sequence"/>
</dbReference>
<feature type="transmembrane region" description="Helical" evidence="4">
    <location>
        <begin position="80"/>
        <end position="100"/>
    </location>
</feature>
<evidence type="ECO:0000256" key="4">
    <source>
        <dbReference type="SAM" id="Phobius"/>
    </source>
</evidence>
<reference evidence="5" key="1">
    <citation type="submission" date="2020-11" db="EMBL/GenBank/DDBJ databases">
        <authorList>
            <person name="Tran Van P."/>
        </authorList>
    </citation>
    <scope>NUCLEOTIDE SEQUENCE</scope>
</reference>
<protein>
    <recommendedName>
        <fullName evidence="7">Major facilitator superfamily (MFS) profile domain-containing protein</fullName>
    </recommendedName>
</protein>
<sequence length="173" mass="18936">MTMASLESLPHRLLTTALIYFLFLQLAIRFGIFGPTILDLGNQLGVTQQQMSVVFSVTSIGTCVGAIGSGFLFKWVPKQVALSSIVVMLGIVVSFVTSIYNYYLFMGLQFVIGVTSGAAINACEAWVLEIWQDSCPPYMQALQFFRGLGYILGPIIVEPFLTTEVVEDDSVTT</sequence>
<dbReference type="Pfam" id="PF07690">
    <property type="entry name" value="MFS_1"/>
    <property type="match status" value="1"/>
</dbReference>
<evidence type="ECO:0008006" key="7">
    <source>
        <dbReference type="Google" id="ProtNLM"/>
    </source>
</evidence>
<keyword evidence="3 4" id="KW-0472">Membrane</keyword>
<evidence type="ECO:0000256" key="1">
    <source>
        <dbReference type="ARBA" id="ARBA00022692"/>
    </source>
</evidence>